<proteinExistence type="predicted"/>
<dbReference type="EMBL" id="BARS01016753">
    <property type="protein sequence ID" value="GAF90361.1"/>
    <property type="molecule type" value="Genomic_DNA"/>
</dbReference>
<dbReference type="InterPro" id="IPR027596">
    <property type="entry name" value="AmmeMemoSam_rS"/>
</dbReference>
<keyword evidence="3" id="KW-0949">S-adenosyl-L-methionine</keyword>
<dbReference type="GO" id="GO:0003824">
    <property type="term" value="F:catalytic activity"/>
    <property type="evidence" value="ECO:0007669"/>
    <property type="project" value="InterPro"/>
</dbReference>
<sequence length="279" mass="31831">CQWRCVINTGRVGVCRMRVNRDGVLYITNYGEVSSIAADPIEKKPLFHFHPGTNAFSLGSWGCNFHCQDCQNWEIACVDIPAGSRYLSPEREIELAQEHRCAGIAWTYNEPTISFEYTLDSARLARENGLYTAYVTNGYITPEALDTIGPYLDAWRVDVKGFSDDFYRSLAKISRWRGVLEMARRAKERWNMHVEVVTNIIPSMNDDEEQLGGIAAWIRDSLSELTPWHVTRFHPMRKLSYLPPTPVSTLEKAYHIGKKSGLKFVYLGNVPGHEHENTV</sequence>
<dbReference type="AlphaFoldDB" id="X0TT43"/>
<evidence type="ECO:0000259" key="7">
    <source>
        <dbReference type="PROSITE" id="PS51918"/>
    </source>
</evidence>
<evidence type="ECO:0000256" key="4">
    <source>
        <dbReference type="ARBA" id="ARBA00022723"/>
    </source>
</evidence>
<dbReference type="NCBIfam" id="TIGR04337">
    <property type="entry name" value="AmmeMemoSam_rS"/>
    <property type="match status" value="1"/>
</dbReference>
<evidence type="ECO:0000313" key="8">
    <source>
        <dbReference type="EMBL" id="GAF90361.1"/>
    </source>
</evidence>
<gene>
    <name evidence="8" type="ORF">S01H1_27503</name>
</gene>
<evidence type="ECO:0000256" key="5">
    <source>
        <dbReference type="ARBA" id="ARBA00023004"/>
    </source>
</evidence>
<dbReference type="SFLD" id="SFLDS00029">
    <property type="entry name" value="Radical_SAM"/>
    <property type="match status" value="1"/>
</dbReference>
<reference evidence="8" key="1">
    <citation type="journal article" date="2014" name="Front. Microbiol.">
        <title>High frequency of phylogenetically diverse reductive dehalogenase-homologous genes in deep subseafloor sedimentary metagenomes.</title>
        <authorList>
            <person name="Kawai M."/>
            <person name="Futagami T."/>
            <person name="Toyoda A."/>
            <person name="Takaki Y."/>
            <person name="Nishi S."/>
            <person name="Hori S."/>
            <person name="Arai W."/>
            <person name="Tsubouchi T."/>
            <person name="Morono Y."/>
            <person name="Uchiyama I."/>
            <person name="Ito T."/>
            <person name="Fujiyama A."/>
            <person name="Inagaki F."/>
            <person name="Takami H."/>
        </authorList>
    </citation>
    <scope>NUCLEOTIDE SEQUENCE</scope>
    <source>
        <strain evidence="8">Expedition CK06-06</strain>
    </source>
</reference>
<dbReference type="InterPro" id="IPR058240">
    <property type="entry name" value="rSAM_sf"/>
</dbReference>
<comment type="cofactor">
    <cofactor evidence="1">
        <name>[4Fe-4S] cluster</name>
        <dbReference type="ChEBI" id="CHEBI:49883"/>
    </cofactor>
</comment>
<organism evidence="8">
    <name type="scientific">marine sediment metagenome</name>
    <dbReference type="NCBI Taxonomy" id="412755"/>
    <lineage>
        <taxon>unclassified sequences</taxon>
        <taxon>metagenomes</taxon>
        <taxon>ecological metagenomes</taxon>
    </lineage>
</organism>
<dbReference type="InterPro" id="IPR007197">
    <property type="entry name" value="rSAM"/>
</dbReference>
<evidence type="ECO:0000256" key="3">
    <source>
        <dbReference type="ARBA" id="ARBA00022691"/>
    </source>
</evidence>
<dbReference type="CDD" id="cd01335">
    <property type="entry name" value="Radical_SAM"/>
    <property type="match status" value="1"/>
</dbReference>
<evidence type="ECO:0000256" key="6">
    <source>
        <dbReference type="ARBA" id="ARBA00023014"/>
    </source>
</evidence>
<dbReference type="PIRSF" id="PIRSF004869">
    <property type="entry name" value="PflX_prd"/>
    <property type="match status" value="1"/>
</dbReference>
<keyword evidence="4" id="KW-0479">Metal-binding</keyword>
<dbReference type="SFLD" id="SFLDG01101">
    <property type="entry name" value="Uncharacterised_Radical_SAM_Su"/>
    <property type="match status" value="1"/>
</dbReference>
<accession>X0TT43</accession>
<dbReference type="InterPro" id="IPR034457">
    <property type="entry name" value="Organic_radical-activating"/>
</dbReference>
<dbReference type="GO" id="GO:0046872">
    <property type="term" value="F:metal ion binding"/>
    <property type="evidence" value="ECO:0007669"/>
    <property type="project" value="UniProtKB-KW"/>
</dbReference>
<dbReference type="PANTHER" id="PTHR30352:SF5">
    <property type="entry name" value="PYRUVATE FORMATE-LYASE 1-ACTIVATING ENZYME"/>
    <property type="match status" value="1"/>
</dbReference>
<feature type="domain" description="Radical SAM core" evidence="7">
    <location>
        <begin position="49"/>
        <end position="263"/>
    </location>
</feature>
<feature type="non-terminal residue" evidence="8">
    <location>
        <position position="1"/>
    </location>
</feature>
<dbReference type="InterPro" id="IPR016431">
    <property type="entry name" value="Pyrv-formate_lyase-activ_prd"/>
</dbReference>
<dbReference type="InterPro" id="IPR013785">
    <property type="entry name" value="Aldolase_TIM"/>
</dbReference>
<dbReference type="PROSITE" id="PS51918">
    <property type="entry name" value="RADICAL_SAM"/>
    <property type="match status" value="1"/>
</dbReference>
<feature type="non-terminal residue" evidence="8">
    <location>
        <position position="279"/>
    </location>
</feature>
<evidence type="ECO:0000256" key="1">
    <source>
        <dbReference type="ARBA" id="ARBA00001966"/>
    </source>
</evidence>
<name>X0TT43_9ZZZZ</name>
<evidence type="ECO:0000256" key="2">
    <source>
        <dbReference type="ARBA" id="ARBA00022485"/>
    </source>
</evidence>
<dbReference type="GO" id="GO:0051539">
    <property type="term" value="F:4 iron, 4 sulfur cluster binding"/>
    <property type="evidence" value="ECO:0007669"/>
    <property type="project" value="UniProtKB-KW"/>
</dbReference>
<keyword evidence="2" id="KW-0004">4Fe-4S</keyword>
<dbReference type="SUPFAM" id="SSF102114">
    <property type="entry name" value="Radical SAM enzymes"/>
    <property type="match status" value="1"/>
</dbReference>
<keyword evidence="6" id="KW-0411">Iron-sulfur</keyword>
<keyword evidence="5" id="KW-0408">Iron</keyword>
<dbReference type="Gene3D" id="3.20.20.70">
    <property type="entry name" value="Aldolase class I"/>
    <property type="match status" value="1"/>
</dbReference>
<comment type="caution">
    <text evidence="8">The sequence shown here is derived from an EMBL/GenBank/DDBJ whole genome shotgun (WGS) entry which is preliminary data.</text>
</comment>
<protein>
    <recommendedName>
        <fullName evidence="7">Radical SAM core domain-containing protein</fullName>
    </recommendedName>
</protein>
<dbReference type="PANTHER" id="PTHR30352">
    <property type="entry name" value="PYRUVATE FORMATE-LYASE-ACTIVATING ENZYME"/>
    <property type="match status" value="1"/>
</dbReference>
<dbReference type="Pfam" id="PF04055">
    <property type="entry name" value="Radical_SAM"/>
    <property type="match status" value="1"/>
</dbReference>